<dbReference type="InterPro" id="IPR011051">
    <property type="entry name" value="RmlC_Cupin_sf"/>
</dbReference>
<dbReference type="AlphaFoldDB" id="A0AAD1HR07"/>
<dbReference type="Proteomes" id="UP000467327">
    <property type="component" value="Chromosome"/>
</dbReference>
<dbReference type="Pfam" id="PF07883">
    <property type="entry name" value="Cupin_2"/>
    <property type="match status" value="1"/>
</dbReference>
<protein>
    <submittedName>
        <fullName evidence="3">Cupin</fullName>
    </submittedName>
</protein>
<reference evidence="3 4" key="1">
    <citation type="journal article" date="2019" name="Emerg. Microbes Infect.">
        <title>Comprehensive subspecies identification of 175 nontuberculous mycobacteria species based on 7547 genomic profiles.</title>
        <authorList>
            <person name="Matsumoto Y."/>
            <person name="Kinjo T."/>
            <person name="Motooka D."/>
            <person name="Nabeya D."/>
            <person name="Jung N."/>
            <person name="Uechi K."/>
            <person name="Horii T."/>
            <person name="Iida T."/>
            <person name="Fujita J."/>
            <person name="Nakamura S."/>
        </authorList>
    </citation>
    <scope>NUCLEOTIDE SEQUENCE [LARGE SCALE GENOMIC DNA]</scope>
    <source>
        <strain evidence="3 4">JCM 6376</strain>
    </source>
</reference>
<gene>
    <name evidence="3" type="ORF">MAIC_44730</name>
</gene>
<feature type="chain" id="PRO_5042250850" evidence="1">
    <location>
        <begin position="25"/>
        <end position="149"/>
    </location>
</feature>
<dbReference type="KEGG" id="maic:MAIC_44730"/>
<evidence type="ECO:0000256" key="1">
    <source>
        <dbReference type="SAM" id="SignalP"/>
    </source>
</evidence>
<dbReference type="Gene3D" id="2.60.120.10">
    <property type="entry name" value="Jelly Rolls"/>
    <property type="match status" value="1"/>
</dbReference>
<dbReference type="SUPFAM" id="SSF51182">
    <property type="entry name" value="RmlC-like cupins"/>
    <property type="match status" value="1"/>
</dbReference>
<name>A0AAD1HR07_9MYCO</name>
<dbReference type="RefSeq" id="WP_115321893.1">
    <property type="nucleotide sequence ID" value="NZ_AP022561.1"/>
</dbReference>
<dbReference type="InterPro" id="IPR014710">
    <property type="entry name" value="RmlC-like_jellyroll"/>
</dbReference>
<dbReference type="InterPro" id="IPR013096">
    <property type="entry name" value="Cupin_2"/>
</dbReference>
<feature type="signal peptide" evidence="1">
    <location>
        <begin position="1"/>
        <end position="24"/>
    </location>
</feature>
<evidence type="ECO:0000313" key="4">
    <source>
        <dbReference type="Proteomes" id="UP000467327"/>
    </source>
</evidence>
<dbReference type="EMBL" id="AP022561">
    <property type="protein sequence ID" value="BBX09670.1"/>
    <property type="molecule type" value="Genomic_DNA"/>
</dbReference>
<keyword evidence="1" id="KW-0732">Signal</keyword>
<organism evidence="3 4">
    <name type="scientific">Mycolicibacterium aichiense</name>
    <dbReference type="NCBI Taxonomy" id="1799"/>
    <lineage>
        <taxon>Bacteria</taxon>
        <taxon>Bacillati</taxon>
        <taxon>Actinomycetota</taxon>
        <taxon>Actinomycetes</taxon>
        <taxon>Mycobacteriales</taxon>
        <taxon>Mycobacteriaceae</taxon>
        <taxon>Mycolicibacterium</taxon>
    </lineage>
</organism>
<sequence>MTIRLVTCAAIALLLCPAMTTVTASATPAGGDVTRIDLAKGDTETPVSITTDGPATQIVQSLSMAPGATSGWHTHPGTELSVITGGAVALQTAGMCTPVTYAAGQAVAIPAGVAHRVANESGSRAEVVVTYTLPVAAPVREDAADVCAE</sequence>
<feature type="domain" description="Cupin type-2" evidence="2">
    <location>
        <begin position="63"/>
        <end position="131"/>
    </location>
</feature>
<evidence type="ECO:0000259" key="2">
    <source>
        <dbReference type="Pfam" id="PF07883"/>
    </source>
</evidence>
<evidence type="ECO:0000313" key="3">
    <source>
        <dbReference type="EMBL" id="BBX09670.1"/>
    </source>
</evidence>
<keyword evidence="4" id="KW-1185">Reference proteome</keyword>
<proteinExistence type="predicted"/>
<accession>A0AAD1HR07</accession>